<evidence type="ECO:0000313" key="2">
    <source>
        <dbReference type="EMBL" id="EDR31682.1"/>
    </source>
</evidence>
<dbReference type="AlphaFoldDB" id="A0AAV3B417"/>
<dbReference type="Proteomes" id="UP000004430">
    <property type="component" value="Unassembled WGS sequence"/>
</dbReference>
<feature type="region of interest" description="Disordered" evidence="1">
    <location>
        <begin position="1"/>
        <end position="22"/>
    </location>
</feature>
<reference evidence="2 3" key="2">
    <citation type="submission" date="2010-03" db="EMBL/GenBank/DDBJ databases">
        <authorList>
            <person name="Payne S.H."/>
            <person name="Sutton G.G."/>
        </authorList>
    </citation>
    <scope>NUCLEOTIDE SEQUENCE [LARGE SCALE GENOMIC DNA]</scope>
    <source>
        <strain evidence="2 3">IP275</strain>
    </source>
</reference>
<name>A0AAV3B417_YERPE</name>
<protein>
    <submittedName>
        <fullName evidence="2">Uncharacterized protein</fullName>
    </submittedName>
</protein>
<organism evidence="2 3">
    <name type="scientific">Yersinia pestis biovar Orientalis str. IP275</name>
    <dbReference type="NCBI Taxonomy" id="373665"/>
    <lineage>
        <taxon>Bacteria</taxon>
        <taxon>Pseudomonadati</taxon>
        <taxon>Pseudomonadota</taxon>
        <taxon>Gammaproteobacteria</taxon>
        <taxon>Enterobacterales</taxon>
        <taxon>Yersiniaceae</taxon>
        <taxon>Yersinia</taxon>
    </lineage>
</organism>
<comment type="caution">
    <text evidence="2">The sequence shown here is derived from an EMBL/GenBank/DDBJ whole genome shotgun (WGS) entry which is preliminary data.</text>
</comment>
<accession>A0AAV3B417</accession>
<evidence type="ECO:0000313" key="3">
    <source>
        <dbReference type="Proteomes" id="UP000004430"/>
    </source>
</evidence>
<feature type="compositionally biased region" description="Basic and acidic residues" evidence="1">
    <location>
        <begin position="1"/>
        <end position="12"/>
    </location>
</feature>
<gene>
    <name evidence="2" type="ORF">YPIP275_3826</name>
</gene>
<sequence length="43" mass="4864">MPGDEKTTDKQYRNGGKPPALTSTELHQINYLPSFLFPWQLSG</sequence>
<reference evidence="2 3" key="1">
    <citation type="submission" date="2008-01" db="EMBL/GenBank/DDBJ databases">
        <title>Yersinia pestis Strain IP275 project at JCVI/TIGR.</title>
        <authorList>
            <person name="Ravel J."/>
            <person name="Eppinger M."/>
            <person name="Fricke W.F."/>
            <person name="Rosovitz M."/>
            <person name="Lindler L.E."/>
            <person name="Bearden S."/>
            <person name="Shriefer M."/>
        </authorList>
    </citation>
    <scope>NUCLEOTIDE SEQUENCE [LARGE SCALE GENOMIC DNA]</scope>
    <source>
        <strain evidence="2 3">IP275</strain>
    </source>
</reference>
<proteinExistence type="predicted"/>
<evidence type="ECO:0000256" key="1">
    <source>
        <dbReference type="SAM" id="MobiDB-lite"/>
    </source>
</evidence>
<dbReference type="EMBL" id="AAOS02000018">
    <property type="protein sequence ID" value="EDR31682.1"/>
    <property type="molecule type" value="Genomic_DNA"/>
</dbReference>